<dbReference type="EMBL" id="ML987205">
    <property type="protein sequence ID" value="KAF2243197.1"/>
    <property type="molecule type" value="Genomic_DNA"/>
</dbReference>
<reference evidence="2" key="1">
    <citation type="journal article" date="2020" name="Stud. Mycol.">
        <title>101 Dothideomycetes genomes: a test case for predicting lifestyles and emergence of pathogens.</title>
        <authorList>
            <person name="Haridas S."/>
            <person name="Albert R."/>
            <person name="Binder M."/>
            <person name="Bloem J."/>
            <person name="Labutti K."/>
            <person name="Salamov A."/>
            <person name="Andreopoulos B."/>
            <person name="Baker S."/>
            <person name="Barry K."/>
            <person name="Bills G."/>
            <person name="Bluhm B."/>
            <person name="Cannon C."/>
            <person name="Castanera R."/>
            <person name="Culley D."/>
            <person name="Daum C."/>
            <person name="Ezra D."/>
            <person name="Gonzalez J."/>
            <person name="Henrissat B."/>
            <person name="Kuo A."/>
            <person name="Liang C."/>
            <person name="Lipzen A."/>
            <person name="Lutzoni F."/>
            <person name="Magnuson J."/>
            <person name="Mondo S."/>
            <person name="Nolan M."/>
            <person name="Ohm R."/>
            <person name="Pangilinan J."/>
            <person name="Park H.-J."/>
            <person name="Ramirez L."/>
            <person name="Alfaro M."/>
            <person name="Sun H."/>
            <person name="Tritt A."/>
            <person name="Yoshinaga Y."/>
            <person name="Zwiers L.-H."/>
            <person name="Turgeon B."/>
            <person name="Goodwin S."/>
            <person name="Spatafora J."/>
            <person name="Crous P."/>
            <person name="Grigoriev I."/>
        </authorList>
    </citation>
    <scope>NUCLEOTIDE SEQUENCE</scope>
    <source>
        <strain evidence="2">CBS 122368</strain>
    </source>
</reference>
<evidence type="ECO:0000313" key="3">
    <source>
        <dbReference type="Proteomes" id="UP000800094"/>
    </source>
</evidence>
<evidence type="ECO:0000313" key="2">
    <source>
        <dbReference type="EMBL" id="KAF2243197.1"/>
    </source>
</evidence>
<sequence>MCIILPVDHIPCTHTVAIWQHCIDAPRSRRDGLKPCSRIRQAARPILTRKLCFNCGGPRYFARRGGVAERGNGSPVIPEVDEEEKDEHNEPYDSGYQSDVIHEEDEDGDDESALSPRSSILPTKRWRPAPRQRSSSRHRSPSRRPSWRPNLKRDLNAE</sequence>
<dbReference type="AlphaFoldDB" id="A0A6A6HYU6"/>
<evidence type="ECO:0000256" key="1">
    <source>
        <dbReference type="SAM" id="MobiDB-lite"/>
    </source>
</evidence>
<dbReference type="OrthoDB" id="3795884at2759"/>
<feature type="region of interest" description="Disordered" evidence="1">
    <location>
        <begin position="62"/>
        <end position="158"/>
    </location>
</feature>
<name>A0A6A6HYU6_9PLEO</name>
<dbReference type="Proteomes" id="UP000800094">
    <property type="component" value="Unassembled WGS sequence"/>
</dbReference>
<dbReference type="RefSeq" id="XP_033678201.1">
    <property type="nucleotide sequence ID" value="XM_033822841.1"/>
</dbReference>
<feature type="non-terminal residue" evidence="2">
    <location>
        <position position="158"/>
    </location>
</feature>
<keyword evidence="3" id="KW-1185">Reference proteome</keyword>
<feature type="compositionally biased region" description="Basic residues" evidence="1">
    <location>
        <begin position="124"/>
        <end position="146"/>
    </location>
</feature>
<feature type="compositionally biased region" description="Acidic residues" evidence="1">
    <location>
        <begin position="102"/>
        <end position="112"/>
    </location>
</feature>
<accession>A0A6A6HYU6</accession>
<proteinExistence type="predicted"/>
<gene>
    <name evidence="2" type="ORF">BU26DRAFT_404703</name>
</gene>
<dbReference type="GeneID" id="54576171"/>
<protein>
    <submittedName>
        <fullName evidence="2">Uncharacterized protein</fullName>
    </submittedName>
</protein>
<organism evidence="2 3">
    <name type="scientific">Trematosphaeria pertusa</name>
    <dbReference type="NCBI Taxonomy" id="390896"/>
    <lineage>
        <taxon>Eukaryota</taxon>
        <taxon>Fungi</taxon>
        <taxon>Dikarya</taxon>
        <taxon>Ascomycota</taxon>
        <taxon>Pezizomycotina</taxon>
        <taxon>Dothideomycetes</taxon>
        <taxon>Pleosporomycetidae</taxon>
        <taxon>Pleosporales</taxon>
        <taxon>Massarineae</taxon>
        <taxon>Trematosphaeriaceae</taxon>
        <taxon>Trematosphaeria</taxon>
    </lineage>
</organism>